<evidence type="ECO:0000313" key="3">
    <source>
        <dbReference type="Proteomes" id="UP000196440"/>
    </source>
</evidence>
<dbReference type="EMBL" id="NHOI01000025">
    <property type="protein sequence ID" value="OVZ84556.1"/>
    <property type="molecule type" value="Genomic_DNA"/>
</dbReference>
<gene>
    <name evidence="2" type="ORF">CBW57_15650</name>
</gene>
<dbReference type="Proteomes" id="UP000196440">
    <property type="component" value="Unassembled WGS sequence"/>
</dbReference>
<sequence>MYFTINESAAKAGITHALFLVVRGLVCSPSKAEFVSRCNEIVATEIYDDLQRFNEGFRHVISKTTGRDNFKTAGENLRDNFRERGFRSINNIIDAYNEAAFFYGIGIGGHDLSTVDSLSKIEVTLASESDFITPLFQKKEKRIIQGELIYKTDDKTMAWVGSKDVDANDFKISWKTKDCLFVILGHELVKPVELYTISMRIRRNIIDASYDANPDQLDVKEFYYSTKA</sequence>
<evidence type="ECO:0000259" key="1">
    <source>
        <dbReference type="Pfam" id="PF03483"/>
    </source>
</evidence>
<dbReference type="GO" id="GO:0004826">
    <property type="term" value="F:phenylalanine-tRNA ligase activity"/>
    <property type="evidence" value="ECO:0007669"/>
    <property type="project" value="InterPro"/>
</dbReference>
<dbReference type="SUPFAM" id="SSF56037">
    <property type="entry name" value="PheT/TilS domain"/>
    <property type="match status" value="1"/>
</dbReference>
<proteinExistence type="predicted"/>
<accession>A0A208ZVM1</accession>
<dbReference type="Pfam" id="PF03483">
    <property type="entry name" value="B3_4"/>
    <property type="match status" value="1"/>
</dbReference>
<reference evidence="2 3" key="1">
    <citation type="submission" date="2017-05" db="EMBL/GenBank/DDBJ databases">
        <title>Whole genome sequencing of Yersinia kristensenii.</title>
        <authorList>
            <person name="Campioni F."/>
        </authorList>
    </citation>
    <scope>NUCLEOTIDE SEQUENCE [LARGE SCALE GENOMIC DNA]</scope>
    <source>
        <strain evidence="2 3">CFSAN060536</strain>
    </source>
</reference>
<organism evidence="2 3">
    <name type="scientific">Yersinia intermedia</name>
    <dbReference type="NCBI Taxonomy" id="631"/>
    <lineage>
        <taxon>Bacteria</taxon>
        <taxon>Pseudomonadati</taxon>
        <taxon>Pseudomonadota</taxon>
        <taxon>Gammaproteobacteria</taxon>
        <taxon>Enterobacterales</taxon>
        <taxon>Yersiniaceae</taxon>
        <taxon>Yersinia</taxon>
    </lineage>
</organism>
<name>A0A208ZVM1_YERIN</name>
<dbReference type="Gene3D" id="3.50.40.10">
    <property type="entry name" value="Phenylalanyl-trna Synthetase, Chain B, domain 3"/>
    <property type="match status" value="1"/>
</dbReference>
<dbReference type="RefSeq" id="WP_087816321.1">
    <property type="nucleotide sequence ID" value="NZ_CBCPKE010000010.1"/>
</dbReference>
<evidence type="ECO:0000313" key="2">
    <source>
        <dbReference type="EMBL" id="OVZ84556.1"/>
    </source>
</evidence>
<dbReference type="AlphaFoldDB" id="A0A208ZVM1"/>
<dbReference type="InterPro" id="IPR005146">
    <property type="entry name" value="B3/B4_tRNA-bd"/>
</dbReference>
<protein>
    <recommendedName>
        <fullName evidence="1">B3/B4 tRNA-binding domain-containing protein</fullName>
    </recommendedName>
</protein>
<feature type="domain" description="B3/B4 tRNA-binding" evidence="1">
    <location>
        <begin position="68"/>
        <end position="183"/>
    </location>
</feature>
<dbReference type="GO" id="GO:0003723">
    <property type="term" value="F:RNA binding"/>
    <property type="evidence" value="ECO:0007669"/>
    <property type="project" value="InterPro"/>
</dbReference>
<dbReference type="InterPro" id="IPR020825">
    <property type="entry name" value="Phe-tRNA_synthase-like_B3/B4"/>
</dbReference>
<comment type="caution">
    <text evidence="2">The sequence shown here is derived from an EMBL/GenBank/DDBJ whole genome shotgun (WGS) entry which is preliminary data.</text>
</comment>